<keyword evidence="8 12" id="KW-0408">Iron</keyword>
<comment type="cofactor">
    <cofactor evidence="11">
        <name>pyrroloquinoline quinone</name>
        <dbReference type="ChEBI" id="CHEBI:58442"/>
    </cofactor>
    <text evidence="11">Binds 1 PQQ group per subunit.</text>
</comment>
<name>A0A7W7F796_9SPHN</name>
<dbReference type="CDD" id="cd10279">
    <property type="entry name" value="PQQ_ADH_II"/>
    <property type="match status" value="1"/>
</dbReference>
<dbReference type="Pfam" id="PF01011">
    <property type="entry name" value="PQQ"/>
    <property type="match status" value="2"/>
</dbReference>
<dbReference type="GO" id="GO:0016614">
    <property type="term" value="F:oxidoreductase activity, acting on CH-OH group of donors"/>
    <property type="evidence" value="ECO:0007669"/>
    <property type="project" value="InterPro"/>
</dbReference>
<evidence type="ECO:0000256" key="6">
    <source>
        <dbReference type="ARBA" id="ARBA00022891"/>
    </source>
</evidence>
<feature type="binding site" evidence="11">
    <location>
        <position position="149"/>
    </location>
    <ligand>
        <name>pyrroloquinoline quinone</name>
        <dbReference type="ChEBI" id="CHEBI:58442"/>
    </ligand>
</feature>
<dbReference type="Gene3D" id="1.10.760.10">
    <property type="entry name" value="Cytochrome c-like domain"/>
    <property type="match status" value="1"/>
</dbReference>
<evidence type="ECO:0000256" key="11">
    <source>
        <dbReference type="PIRSR" id="PIRSR617512-2"/>
    </source>
</evidence>
<comment type="cofactor">
    <cofactor evidence="11">
        <name>heme c</name>
        <dbReference type="ChEBI" id="CHEBI:61717"/>
    </cofactor>
    <text evidence="11">Binds 1 heme c group per subunit.</text>
</comment>
<feature type="binding site" evidence="11">
    <location>
        <position position="359"/>
    </location>
    <ligand>
        <name>pyrroloquinoline quinone</name>
        <dbReference type="ChEBI" id="CHEBI:58442"/>
    </ligand>
</feature>
<evidence type="ECO:0000256" key="7">
    <source>
        <dbReference type="ARBA" id="ARBA00023002"/>
    </source>
</evidence>
<feature type="binding site" description="covalent" evidence="11">
    <location>
        <position position="638"/>
    </location>
    <ligand>
        <name>heme c</name>
        <dbReference type="ChEBI" id="CHEBI:61717"/>
    </ligand>
</feature>
<dbReference type="InterPro" id="IPR036909">
    <property type="entry name" value="Cyt_c-like_dom_sf"/>
</dbReference>
<organism evidence="14 15">
    <name type="scientific">Sphingosinicella soli</name>
    <dbReference type="NCBI Taxonomy" id="333708"/>
    <lineage>
        <taxon>Bacteria</taxon>
        <taxon>Pseudomonadati</taxon>
        <taxon>Pseudomonadota</taxon>
        <taxon>Alphaproteobacteria</taxon>
        <taxon>Sphingomonadales</taxon>
        <taxon>Sphingosinicellaceae</taxon>
        <taxon>Sphingosinicella</taxon>
    </lineage>
</organism>
<comment type="caution">
    <text evidence="14">The sequence shown here is derived from an EMBL/GenBank/DDBJ whole genome shotgun (WGS) entry which is preliminary data.</text>
</comment>
<keyword evidence="2 11" id="KW-0349">Heme</keyword>
<feature type="binding site" description="axial binding residue" evidence="12">
    <location>
        <position position="678"/>
    </location>
    <ligand>
        <name>heme c</name>
        <dbReference type="ChEBI" id="CHEBI:61717"/>
    </ligand>
    <ligandPart>
        <name>Fe</name>
        <dbReference type="ChEBI" id="CHEBI:18248"/>
    </ligandPart>
</feature>
<dbReference type="PROSITE" id="PS00364">
    <property type="entry name" value="BACTERIAL_PQQ_2"/>
    <property type="match status" value="1"/>
</dbReference>
<feature type="binding site" evidence="11">
    <location>
        <begin position="420"/>
        <end position="421"/>
    </location>
    <ligand>
        <name>pyrroloquinoline quinone</name>
        <dbReference type="ChEBI" id="CHEBI:58442"/>
    </ligand>
</feature>
<keyword evidence="15" id="KW-1185">Reference proteome</keyword>
<comment type="cofactor">
    <cofactor evidence="12">
        <name>Ca(2+)</name>
        <dbReference type="ChEBI" id="CHEBI:29108"/>
    </cofactor>
    <text evidence="12">Binds 1 Ca(2+) ion per subunit.</text>
</comment>
<comment type="similarity">
    <text evidence="1">Belongs to the bacterial PQQ dehydrogenase family.</text>
</comment>
<feature type="binding site" evidence="11">
    <location>
        <position position="267"/>
    </location>
    <ligand>
        <name>pyrroloquinoline quinone</name>
        <dbReference type="ChEBI" id="CHEBI:58442"/>
    </ligand>
</feature>
<dbReference type="PANTHER" id="PTHR32303">
    <property type="entry name" value="QUINOPROTEIN ALCOHOL DEHYDROGENASE (CYTOCHROME C)"/>
    <property type="match status" value="1"/>
</dbReference>
<dbReference type="GO" id="GO:0030288">
    <property type="term" value="C:outer membrane-bounded periplasmic space"/>
    <property type="evidence" value="ECO:0007669"/>
    <property type="project" value="InterPro"/>
</dbReference>
<protein>
    <submittedName>
        <fullName evidence="14">Quinohemoprotein ethanol dehydrogenase</fullName>
        <ecNumber evidence="14">1.1.9.1</ecNumber>
    </submittedName>
</protein>
<evidence type="ECO:0000256" key="2">
    <source>
        <dbReference type="ARBA" id="ARBA00022617"/>
    </source>
</evidence>
<evidence type="ECO:0000256" key="5">
    <source>
        <dbReference type="ARBA" id="ARBA00022837"/>
    </source>
</evidence>
<dbReference type="GO" id="GO:0005509">
    <property type="term" value="F:calcium ion binding"/>
    <property type="evidence" value="ECO:0007669"/>
    <property type="project" value="InterPro"/>
</dbReference>
<dbReference type="SUPFAM" id="SSF50998">
    <property type="entry name" value="Quinoprotein alcohol dehydrogenase-like"/>
    <property type="match status" value="1"/>
</dbReference>
<evidence type="ECO:0000256" key="1">
    <source>
        <dbReference type="ARBA" id="ARBA00008156"/>
    </source>
</evidence>
<dbReference type="GO" id="GO:0020037">
    <property type="term" value="F:heme binding"/>
    <property type="evidence" value="ECO:0007669"/>
    <property type="project" value="InterPro"/>
</dbReference>
<dbReference type="GO" id="GO:0016020">
    <property type="term" value="C:membrane"/>
    <property type="evidence" value="ECO:0007669"/>
    <property type="project" value="InterPro"/>
</dbReference>
<accession>A0A7W7F796</accession>
<reference evidence="14 15" key="1">
    <citation type="submission" date="2020-08" db="EMBL/GenBank/DDBJ databases">
        <title>Genomic Encyclopedia of Type Strains, Phase IV (KMG-IV): sequencing the most valuable type-strain genomes for metagenomic binning, comparative biology and taxonomic classification.</title>
        <authorList>
            <person name="Goeker M."/>
        </authorList>
    </citation>
    <scope>NUCLEOTIDE SEQUENCE [LARGE SCALE GENOMIC DNA]</scope>
    <source>
        <strain evidence="14 15">DSM 17328</strain>
    </source>
</reference>
<keyword evidence="6 11" id="KW-0634">PQQ</keyword>
<evidence type="ECO:0000313" key="15">
    <source>
        <dbReference type="Proteomes" id="UP000566324"/>
    </source>
</evidence>
<feature type="domain" description="Cytochrome c" evidence="13">
    <location>
        <begin position="622"/>
        <end position="700"/>
    </location>
</feature>
<dbReference type="EMBL" id="JACHNZ010000021">
    <property type="protein sequence ID" value="MBB4632392.1"/>
    <property type="molecule type" value="Genomic_DNA"/>
</dbReference>
<keyword evidence="7 14" id="KW-0560">Oxidoreductase</keyword>
<dbReference type="NCBIfam" id="TIGR03075">
    <property type="entry name" value="PQQ_enz_alc_DH"/>
    <property type="match status" value="1"/>
</dbReference>
<keyword evidence="3 12" id="KW-0479">Metal-binding</keyword>
<sequence length="708" mass="76769">MRVFRSGADAGAVRSIGRSIAILCGLALLSSCTDSADPEVSSVSGGELLDTSSGRDWPAFGRTYGEQHYSPLDEVNRETVGRLGLAWSVDLPIGNSVSGPVAVDGVLYTATGYSVVRAFDAATGKQLWEYDPEAPQAAGRKLRQGWGSRGIAWWNGKVYTGTQDGRLIAIDAKTGKPVWSQMTVEKDDVRFISGAPRVFDGKVIIGHGGADVGSIRGYVTAYDAETGKQLWRFWTVPGQPGVDDDETTRIASETWAGEWWKYGGGGTVWNAITYDAELDTIYLGTGNGAPWNHRIRSEGKGDNLFLCAIVALDAKTGKYKWHYQTTPAEAWDYNASMDMQVATLEIDGTPRKVLTQAPKNGFFYVIDRTNGKLISAEPYAKVTWATKVDLATGRPVEVPGARFENGAQVELWPGPNGAHNWMPMSFDPRTGITYIPVLHMPGTFDDRGISMKNWQRTPGNANDTGVNFGLDSSDPEAGTGALVAWDTKNQKALWQVKTDSFWNGGTMATAGNLVFQGHADGTFNAFDSASGKRLWSFEAGTGVLAPPITYQVDGRQYVTVLSGFGTSGALFGEKVARLGWQYRTQPRRILTFALNGKAVRLPAAVPDYPEPIEDATYKPDAALADAGVEIYGRRCLVCHGVDVKAAGLAPDLRASAIPQDAETFDQVVRGGMLVPAGMPRYEEMTDNELAALRQFIRSQGALFRKTHR</sequence>
<feature type="binding site" evidence="11">
    <location>
        <begin position="209"/>
        <end position="210"/>
    </location>
    <ligand>
        <name>pyrroloquinoline quinone</name>
        <dbReference type="ChEBI" id="CHEBI:58442"/>
    </ligand>
</feature>
<keyword evidence="4" id="KW-0732">Signal</keyword>
<evidence type="ECO:0000313" key="14">
    <source>
        <dbReference type="EMBL" id="MBB4632392.1"/>
    </source>
</evidence>
<feature type="active site" description="Proton acceptor" evidence="10">
    <location>
        <position position="332"/>
    </location>
</feature>
<evidence type="ECO:0000259" key="13">
    <source>
        <dbReference type="PROSITE" id="PS51007"/>
    </source>
</evidence>
<evidence type="ECO:0000256" key="4">
    <source>
        <dbReference type="ARBA" id="ARBA00022729"/>
    </source>
</evidence>
<evidence type="ECO:0000256" key="10">
    <source>
        <dbReference type="PIRSR" id="PIRSR617512-1"/>
    </source>
</evidence>
<gene>
    <name evidence="14" type="ORF">GGQ98_002017</name>
</gene>
<dbReference type="InterPro" id="IPR001479">
    <property type="entry name" value="Quinoprotein_DH_CS"/>
</dbReference>
<feature type="binding site" description="axial binding residue" evidence="12">
    <location>
        <position position="639"/>
    </location>
    <ligand>
        <name>heme c</name>
        <dbReference type="ChEBI" id="CHEBI:61717"/>
    </ligand>
    <ligandPart>
        <name>Fe</name>
        <dbReference type="ChEBI" id="CHEBI:18248"/>
    </ligandPart>
</feature>
<keyword evidence="9" id="KW-1015">Disulfide bond</keyword>
<feature type="binding site" evidence="12">
    <location>
        <position position="287"/>
    </location>
    <ligand>
        <name>Ca(2+)</name>
        <dbReference type="ChEBI" id="CHEBI:29108"/>
    </ligand>
</feature>
<evidence type="ECO:0000256" key="8">
    <source>
        <dbReference type="ARBA" id="ARBA00023004"/>
    </source>
</evidence>
<evidence type="ECO:0000256" key="9">
    <source>
        <dbReference type="ARBA" id="ARBA00023157"/>
    </source>
</evidence>
<dbReference type="InterPro" id="IPR009056">
    <property type="entry name" value="Cyt_c-like_dom"/>
</dbReference>
<dbReference type="SUPFAM" id="SSF46626">
    <property type="entry name" value="Cytochrome c"/>
    <property type="match status" value="1"/>
</dbReference>
<dbReference type="InterPro" id="IPR002372">
    <property type="entry name" value="PQQ_rpt_dom"/>
</dbReference>
<evidence type="ECO:0000256" key="3">
    <source>
        <dbReference type="ARBA" id="ARBA00022723"/>
    </source>
</evidence>
<dbReference type="Pfam" id="PF13442">
    <property type="entry name" value="Cytochrome_CBB3"/>
    <property type="match status" value="1"/>
</dbReference>
<dbReference type="RefSeq" id="WP_184068873.1">
    <property type="nucleotide sequence ID" value="NZ_JACHNZ010000021.1"/>
</dbReference>
<dbReference type="EC" id="1.1.9.1" evidence="14"/>
<feature type="binding site" description="covalent" evidence="11">
    <location>
        <position position="635"/>
    </location>
    <ligand>
        <name>heme c</name>
        <dbReference type="ChEBI" id="CHEBI:61717"/>
    </ligand>
</feature>
<feature type="binding site" evidence="12">
    <location>
        <position position="332"/>
    </location>
    <ligand>
        <name>Ca(2+)</name>
        <dbReference type="ChEBI" id="CHEBI:29108"/>
    </ligand>
</feature>
<proteinExistence type="inferred from homology"/>
<dbReference type="InterPro" id="IPR011047">
    <property type="entry name" value="Quinoprotein_ADH-like_sf"/>
</dbReference>
<evidence type="ECO:0000256" key="12">
    <source>
        <dbReference type="PIRSR" id="PIRSR617512-3"/>
    </source>
</evidence>
<dbReference type="Gene3D" id="2.140.10.10">
    <property type="entry name" value="Quinoprotein alcohol dehydrogenase-like superfamily"/>
    <property type="match status" value="1"/>
</dbReference>
<dbReference type="AlphaFoldDB" id="A0A7W7F796"/>
<dbReference type="Proteomes" id="UP000566324">
    <property type="component" value="Unassembled WGS sequence"/>
</dbReference>
<keyword evidence="5 12" id="KW-0106">Calcium</keyword>
<dbReference type="GO" id="GO:0009055">
    <property type="term" value="F:electron transfer activity"/>
    <property type="evidence" value="ECO:0007669"/>
    <property type="project" value="InterPro"/>
</dbReference>
<dbReference type="InterPro" id="IPR017512">
    <property type="entry name" value="PQQ_MeOH/EtOH_DH"/>
</dbReference>
<dbReference type="SMART" id="SM00564">
    <property type="entry name" value="PQQ"/>
    <property type="match status" value="5"/>
</dbReference>
<dbReference type="PROSITE" id="PS51257">
    <property type="entry name" value="PROKAR_LIPOPROTEIN"/>
    <property type="match status" value="1"/>
</dbReference>
<dbReference type="PROSITE" id="PS51007">
    <property type="entry name" value="CYTC"/>
    <property type="match status" value="1"/>
</dbReference>
<dbReference type="InterPro" id="IPR018391">
    <property type="entry name" value="PQQ_b-propeller_rpt"/>
</dbReference>